<keyword evidence="7" id="KW-0460">Magnesium</keyword>
<evidence type="ECO:0000256" key="4">
    <source>
        <dbReference type="ARBA" id="ARBA00022723"/>
    </source>
</evidence>
<gene>
    <name evidence="9" type="ORF">F1654_07465</name>
</gene>
<evidence type="ECO:0000256" key="7">
    <source>
        <dbReference type="ARBA" id="ARBA00022842"/>
    </source>
</evidence>
<dbReference type="RefSeq" id="WP_150022900.1">
    <property type="nucleotide sequence ID" value="NZ_VWOJ01000002.1"/>
</dbReference>
<evidence type="ECO:0000256" key="6">
    <source>
        <dbReference type="ARBA" id="ARBA00022840"/>
    </source>
</evidence>
<dbReference type="InterPro" id="IPR052038">
    <property type="entry name" value="Type-VII_TA_antitoxin"/>
</dbReference>
<dbReference type="AlphaFoldDB" id="A0A5M6ZFV2"/>
<evidence type="ECO:0000313" key="9">
    <source>
        <dbReference type="EMBL" id="KAA5803632.1"/>
    </source>
</evidence>
<evidence type="ECO:0000259" key="8">
    <source>
        <dbReference type="Pfam" id="PF18765"/>
    </source>
</evidence>
<keyword evidence="5" id="KW-0547">Nucleotide-binding</keyword>
<proteinExistence type="predicted"/>
<protein>
    <recommendedName>
        <fullName evidence="8">Polymerase beta nucleotidyltransferase domain-containing protein</fullName>
    </recommendedName>
</protein>
<evidence type="ECO:0000256" key="3">
    <source>
        <dbReference type="ARBA" id="ARBA00022695"/>
    </source>
</evidence>
<evidence type="ECO:0000256" key="2">
    <source>
        <dbReference type="ARBA" id="ARBA00022679"/>
    </source>
</evidence>
<accession>A0A5M6ZFV2</accession>
<evidence type="ECO:0000256" key="5">
    <source>
        <dbReference type="ARBA" id="ARBA00022741"/>
    </source>
</evidence>
<keyword evidence="10" id="KW-1185">Reference proteome</keyword>
<comment type="cofactor">
    <cofactor evidence="1">
        <name>Mg(2+)</name>
        <dbReference type="ChEBI" id="CHEBI:18420"/>
    </cofactor>
</comment>
<dbReference type="InterPro" id="IPR041633">
    <property type="entry name" value="Polbeta"/>
</dbReference>
<dbReference type="Pfam" id="PF18765">
    <property type="entry name" value="Polbeta"/>
    <property type="match status" value="1"/>
</dbReference>
<dbReference type="Proteomes" id="UP000325122">
    <property type="component" value="Unassembled WGS sequence"/>
</dbReference>
<reference evidence="9 10" key="1">
    <citation type="submission" date="2019-09" db="EMBL/GenBank/DDBJ databases">
        <authorList>
            <person name="Kevbrin V."/>
            <person name="Grouzdev D.S."/>
        </authorList>
    </citation>
    <scope>NUCLEOTIDE SEQUENCE [LARGE SCALE GENOMIC DNA]</scope>
    <source>
        <strain evidence="9 10">G-192</strain>
    </source>
</reference>
<dbReference type="SUPFAM" id="SSF81301">
    <property type="entry name" value="Nucleotidyltransferase"/>
    <property type="match status" value="1"/>
</dbReference>
<dbReference type="Gene3D" id="3.30.460.10">
    <property type="entry name" value="Beta Polymerase, domain 2"/>
    <property type="match status" value="1"/>
</dbReference>
<dbReference type="GO" id="GO:0016779">
    <property type="term" value="F:nucleotidyltransferase activity"/>
    <property type="evidence" value="ECO:0007669"/>
    <property type="project" value="UniProtKB-KW"/>
</dbReference>
<dbReference type="GO" id="GO:0046872">
    <property type="term" value="F:metal ion binding"/>
    <property type="evidence" value="ECO:0007669"/>
    <property type="project" value="UniProtKB-KW"/>
</dbReference>
<dbReference type="CDD" id="cd05403">
    <property type="entry name" value="NT_KNTase_like"/>
    <property type="match status" value="1"/>
</dbReference>
<keyword evidence="2" id="KW-0808">Transferase</keyword>
<dbReference type="EMBL" id="VWOJ01000002">
    <property type="protein sequence ID" value="KAA5803632.1"/>
    <property type="molecule type" value="Genomic_DNA"/>
</dbReference>
<comment type="caution">
    <text evidence="9">The sequence shown here is derived from an EMBL/GenBank/DDBJ whole genome shotgun (WGS) entry which is preliminary data.</text>
</comment>
<keyword evidence="6" id="KW-0067">ATP-binding</keyword>
<dbReference type="GO" id="GO:0005524">
    <property type="term" value="F:ATP binding"/>
    <property type="evidence" value="ECO:0007669"/>
    <property type="project" value="UniProtKB-KW"/>
</dbReference>
<keyword evidence="4" id="KW-0479">Metal-binding</keyword>
<dbReference type="PANTHER" id="PTHR33571:SF12">
    <property type="entry name" value="BSL3053 PROTEIN"/>
    <property type="match status" value="1"/>
</dbReference>
<evidence type="ECO:0000313" key="10">
    <source>
        <dbReference type="Proteomes" id="UP000325122"/>
    </source>
</evidence>
<evidence type="ECO:0000256" key="1">
    <source>
        <dbReference type="ARBA" id="ARBA00001946"/>
    </source>
</evidence>
<name>A0A5M6ZFV2_9PROT</name>
<dbReference type="PANTHER" id="PTHR33571">
    <property type="entry name" value="SSL8005 PROTEIN"/>
    <property type="match status" value="1"/>
</dbReference>
<dbReference type="InterPro" id="IPR043519">
    <property type="entry name" value="NT_sf"/>
</dbReference>
<feature type="domain" description="Polymerase beta nucleotidyltransferase" evidence="8">
    <location>
        <begin position="29"/>
        <end position="102"/>
    </location>
</feature>
<organism evidence="9 10">
    <name type="scientific">Alkalicaulis satelles</name>
    <dbReference type="NCBI Taxonomy" id="2609175"/>
    <lineage>
        <taxon>Bacteria</taxon>
        <taxon>Pseudomonadati</taxon>
        <taxon>Pseudomonadota</taxon>
        <taxon>Alphaproteobacteria</taxon>
        <taxon>Maricaulales</taxon>
        <taxon>Maricaulaceae</taxon>
        <taxon>Alkalicaulis</taxon>
    </lineage>
</organism>
<sequence length="104" mass="11557">MRDFAPPVASFEELAARLRERSEPLRAFGVDAVTVFGSFADGTFDSDSDVDLVVEPGPKSFRQLLDLQDFLESALMRRVDVLTSAAVKPRLATEIERTGRRITL</sequence>
<keyword evidence="3" id="KW-0548">Nucleotidyltransferase</keyword>